<dbReference type="Gene3D" id="3.40.50.12780">
    <property type="entry name" value="N-terminal domain of ligase-like"/>
    <property type="match status" value="1"/>
</dbReference>
<dbReference type="Pfam" id="PF00501">
    <property type="entry name" value="AMP-binding"/>
    <property type="match status" value="1"/>
</dbReference>
<comment type="caution">
    <text evidence="3">The sequence shown here is derived from an EMBL/GenBank/DDBJ whole genome shotgun (WGS) entry which is preliminary data.</text>
</comment>
<proteinExistence type="inferred from homology"/>
<dbReference type="Gene3D" id="3.30.300.30">
    <property type="match status" value="1"/>
</dbReference>
<dbReference type="SUPFAM" id="SSF56801">
    <property type="entry name" value="Acetyl-CoA synthetase-like"/>
    <property type="match status" value="1"/>
</dbReference>
<evidence type="ECO:0000313" key="3">
    <source>
        <dbReference type="EMBL" id="MFC5751240.1"/>
    </source>
</evidence>
<dbReference type="InterPro" id="IPR045851">
    <property type="entry name" value="AMP-bd_C_sf"/>
</dbReference>
<dbReference type="InterPro" id="IPR000873">
    <property type="entry name" value="AMP-dep_synth/lig_dom"/>
</dbReference>
<dbReference type="InterPro" id="IPR042099">
    <property type="entry name" value="ANL_N_sf"/>
</dbReference>
<sequence>MAGGTVVDRVIGHAVLTPERQAAVFVSGPDDPRPAEALSYAELDRAARAVAAYLQSRIDPGDRVLVLHRPGIEFAKSFVGCLYAGAVPIACPMPDGSGHHLARATGIALDAGPRVALTDPAHLPIVHAWADQDGLGRIGCLSSDGTADLTSAQWRPPRRTARDTALLQYTSMAGGDHRGVAVSHLNLADNAATAARLLGWAPGTRLCNWFPLHHAAGLIAFLEALFLGATTVHPESTGFARRPYTWLEVIDRYGADVAIAPDAGYELCTGQVDDEELARLDLSRWRQAVDIGRPVRAKTIGEFSERFAAAGFRPEAFVAGYSLAEATMLVTGGPAGRRPRVLPVCVESLQRGRVVEVGGEAGGLELVAHGTVDEDAVRIVDPASRRAQPAGVLGEVWIRGAGVAGGYWSSDPGRRPVFQATTARGERGFLRTGDLGAVHAGELYIVGKLDERLVIGGRVIHPEAIEQQVRRLGGPPARRIHKVFTIPLPDGEIAVVLELDGDAADPEDATRLTSAVRARLVGYLGLPVADVVIVPCGTLCGLSEGGLSHELMCHLFAADALGPVLEEPGRADAPARYQVSTGRLLDLRR</sequence>
<accession>A0ABW1A6S2</accession>
<evidence type="ECO:0000313" key="4">
    <source>
        <dbReference type="Proteomes" id="UP001596074"/>
    </source>
</evidence>
<name>A0ABW1A6S2_9ACTN</name>
<protein>
    <submittedName>
        <fullName evidence="3">AMP-binding protein</fullName>
    </submittedName>
</protein>
<evidence type="ECO:0000256" key="1">
    <source>
        <dbReference type="ARBA" id="ARBA00006432"/>
    </source>
</evidence>
<evidence type="ECO:0000259" key="2">
    <source>
        <dbReference type="Pfam" id="PF00501"/>
    </source>
</evidence>
<gene>
    <name evidence="3" type="ORF">ACFPZN_36970</name>
</gene>
<dbReference type="Proteomes" id="UP001596074">
    <property type="component" value="Unassembled WGS sequence"/>
</dbReference>
<comment type="similarity">
    <text evidence="1">Belongs to the ATP-dependent AMP-binding enzyme family.</text>
</comment>
<dbReference type="RefSeq" id="WP_378287139.1">
    <property type="nucleotide sequence ID" value="NZ_JBHSON010000066.1"/>
</dbReference>
<reference evidence="4" key="1">
    <citation type="journal article" date="2019" name="Int. J. Syst. Evol. Microbiol.">
        <title>The Global Catalogue of Microorganisms (GCM) 10K type strain sequencing project: providing services to taxonomists for standard genome sequencing and annotation.</title>
        <authorList>
            <consortium name="The Broad Institute Genomics Platform"/>
            <consortium name="The Broad Institute Genome Sequencing Center for Infectious Disease"/>
            <person name="Wu L."/>
            <person name="Ma J."/>
        </authorList>
    </citation>
    <scope>NUCLEOTIDE SEQUENCE [LARGE SCALE GENOMIC DNA]</scope>
    <source>
        <strain evidence="4">KCTC 42087</strain>
    </source>
</reference>
<dbReference type="EMBL" id="JBHSON010000066">
    <property type="protein sequence ID" value="MFC5751240.1"/>
    <property type="molecule type" value="Genomic_DNA"/>
</dbReference>
<keyword evidence="4" id="KW-1185">Reference proteome</keyword>
<dbReference type="PANTHER" id="PTHR22754">
    <property type="entry name" value="DISCO-INTERACTING PROTEIN 2 DIP2 -RELATED"/>
    <property type="match status" value="1"/>
</dbReference>
<dbReference type="PANTHER" id="PTHR22754:SF32">
    <property type="entry name" value="DISCO-INTERACTING PROTEIN 2"/>
    <property type="match status" value="1"/>
</dbReference>
<feature type="domain" description="AMP-dependent synthetase/ligase" evidence="2">
    <location>
        <begin position="17"/>
        <end position="408"/>
    </location>
</feature>
<organism evidence="3 4">
    <name type="scientific">Actinomadura rugatobispora</name>
    <dbReference type="NCBI Taxonomy" id="1994"/>
    <lineage>
        <taxon>Bacteria</taxon>
        <taxon>Bacillati</taxon>
        <taxon>Actinomycetota</taxon>
        <taxon>Actinomycetes</taxon>
        <taxon>Streptosporangiales</taxon>
        <taxon>Thermomonosporaceae</taxon>
        <taxon>Actinomadura</taxon>
    </lineage>
</organism>